<comment type="caution">
    <text evidence="4">The sequence shown here is derived from an EMBL/GenBank/DDBJ whole genome shotgun (WGS) entry which is preliminary data.</text>
</comment>
<dbReference type="PANTHER" id="PTHR30055">
    <property type="entry name" value="HTH-TYPE TRANSCRIPTIONAL REGULATOR RUTR"/>
    <property type="match status" value="1"/>
</dbReference>
<dbReference type="Proteomes" id="UP001198571">
    <property type="component" value="Unassembled WGS sequence"/>
</dbReference>
<keyword evidence="1 2" id="KW-0238">DNA-binding</keyword>
<dbReference type="Gene3D" id="1.10.357.10">
    <property type="entry name" value="Tetracycline Repressor, domain 2"/>
    <property type="match status" value="1"/>
</dbReference>
<dbReference type="InterPro" id="IPR009057">
    <property type="entry name" value="Homeodomain-like_sf"/>
</dbReference>
<evidence type="ECO:0000256" key="1">
    <source>
        <dbReference type="ARBA" id="ARBA00023125"/>
    </source>
</evidence>
<dbReference type="InterPro" id="IPR050109">
    <property type="entry name" value="HTH-type_TetR-like_transc_reg"/>
</dbReference>
<evidence type="ECO:0000259" key="3">
    <source>
        <dbReference type="PROSITE" id="PS50977"/>
    </source>
</evidence>
<dbReference type="InterPro" id="IPR039536">
    <property type="entry name" value="TetR_C_Proteobacteria"/>
</dbReference>
<dbReference type="Pfam" id="PF14246">
    <property type="entry name" value="TetR_C_7"/>
    <property type="match status" value="1"/>
</dbReference>
<dbReference type="PRINTS" id="PR00455">
    <property type="entry name" value="HTHTETR"/>
</dbReference>
<name>A0ABS8CHN0_9RHOB</name>
<evidence type="ECO:0000256" key="2">
    <source>
        <dbReference type="PROSITE-ProRule" id="PRU00335"/>
    </source>
</evidence>
<gene>
    <name evidence="4" type="ORF">H0485_02615</name>
</gene>
<sequence length="209" mass="23552">MTQETIYEIRRGRKFEQVVAGALRVFLRDGFEGASVDEIAREAGVSKATLYSYFPDKRVMFLEVFSSEFSRLAAQAAKDHGHDQSAEDFLLTAGHRVIDLTVSEFGRNLFRLVVAEVPRFPELAQQFYEQGSGQLRRRLVVRLEQFCARGELMIDDCELAADQFVQLCRAGVHEPLLLDLNSDIAPCTTRRAVQGAVEMFLARYRPAGG</sequence>
<protein>
    <submittedName>
        <fullName evidence="4">TetR/AcrR family transcriptional regulator</fullName>
    </submittedName>
</protein>
<feature type="DNA-binding region" description="H-T-H motif" evidence="2">
    <location>
        <begin position="35"/>
        <end position="54"/>
    </location>
</feature>
<dbReference type="InterPro" id="IPR036271">
    <property type="entry name" value="Tet_transcr_reg_TetR-rel_C_sf"/>
</dbReference>
<feature type="domain" description="HTH tetR-type" evidence="3">
    <location>
        <begin position="12"/>
        <end position="72"/>
    </location>
</feature>
<dbReference type="SUPFAM" id="SSF48498">
    <property type="entry name" value="Tetracyclin repressor-like, C-terminal domain"/>
    <property type="match status" value="1"/>
</dbReference>
<dbReference type="EMBL" id="JACDXX010000002">
    <property type="protein sequence ID" value="MCB5408903.1"/>
    <property type="molecule type" value="Genomic_DNA"/>
</dbReference>
<reference evidence="4 5" key="1">
    <citation type="submission" date="2020-07" db="EMBL/GenBank/DDBJ databases">
        <title>Pseudogemmobacter sp. nov., isolated from poultry manure in Taiwan.</title>
        <authorList>
            <person name="Lin S.-Y."/>
            <person name="Tang Y.-S."/>
            <person name="Young C.-C."/>
        </authorList>
    </citation>
    <scope>NUCLEOTIDE SEQUENCE [LARGE SCALE GENOMIC DNA]</scope>
    <source>
        <strain evidence="4 5">CC-YST710</strain>
    </source>
</reference>
<dbReference type="PANTHER" id="PTHR30055:SF146">
    <property type="entry name" value="HTH-TYPE TRANSCRIPTIONAL DUAL REGULATOR CECR"/>
    <property type="match status" value="1"/>
</dbReference>
<keyword evidence="5" id="KW-1185">Reference proteome</keyword>
<accession>A0ABS8CHN0</accession>
<dbReference type="InterPro" id="IPR001647">
    <property type="entry name" value="HTH_TetR"/>
</dbReference>
<dbReference type="PROSITE" id="PS50977">
    <property type="entry name" value="HTH_TETR_2"/>
    <property type="match status" value="1"/>
</dbReference>
<evidence type="ECO:0000313" key="4">
    <source>
        <dbReference type="EMBL" id="MCB5408903.1"/>
    </source>
</evidence>
<organism evidence="4 5">
    <name type="scientific">Pseudogemmobacter faecipullorum</name>
    <dbReference type="NCBI Taxonomy" id="2755041"/>
    <lineage>
        <taxon>Bacteria</taxon>
        <taxon>Pseudomonadati</taxon>
        <taxon>Pseudomonadota</taxon>
        <taxon>Alphaproteobacteria</taxon>
        <taxon>Rhodobacterales</taxon>
        <taxon>Paracoccaceae</taxon>
        <taxon>Pseudogemmobacter</taxon>
    </lineage>
</organism>
<evidence type="ECO:0000313" key="5">
    <source>
        <dbReference type="Proteomes" id="UP001198571"/>
    </source>
</evidence>
<dbReference type="RefSeq" id="WP_226933803.1">
    <property type="nucleotide sequence ID" value="NZ_JACDXX010000002.1"/>
</dbReference>
<dbReference type="SUPFAM" id="SSF46689">
    <property type="entry name" value="Homeodomain-like"/>
    <property type="match status" value="1"/>
</dbReference>
<dbReference type="Gene3D" id="1.10.10.60">
    <property type="entry name" value="Homeodomain-like"/>
    <property type="match status" value="1"/>
</dbReference>
<proteinExistence type="predicted"/>
<dbReference type="Pfam" id="PF00440">
    <property type="entry name" value="TetR_N"/>
    <property type="match status" value="1"/>
</dbReference>
<dbReference type="PROSITE" id="PS01081">
    <property type="entry name" value="HTH_TETR_1"/>
    <property type="match status" value="1"/>
</dbReference>
<dbReference type="InterPro" id="IPR023772">
    <property type="entry name" value="DNA-bd_HTH_TetR-type_CS"/>
</dbReference>